<dbReference type="FunCoup" id="G7DYJ0">
    <property type="interactions" value="231"/>
</dbReference>
<reference evidence="3 4" key="2">
    <citation type="journal article" date="2012" name="Open Biol.">
        <title>Characteristics of nucleosomes and linker DNA regions on the genome of the basidiomycete Mixia osmundae revealed by mono- and dinucleosome mapping.</title>
        <authorList>
            <person name="Nishida H."/>
            <person name="Kondo S."/>
            <person name="Matsumoto T."/>
            <person name="Suzuki Y."/>
            <person name="Yoshikawa H."/>
            <person name="Taylor T.D."/>
            <person name="Sugiyama J."/>
        </authorList>
    </citation>
    <scope>NUCLEOTIDE SEQUENCE [LARGE SCALE GENOMIC DNA]</scope>
    <source>
        <strain evidence="4">CBS 9802 / IAM 14324 / JCM 22182 / KY 12970</strain>
    </source>
</reference>
<feature type="transmembrane region" description="Helical" evidence="1">
    <location>
        <begin position="509"/>
        <end position="531"/>
    </location>
</feature>
<dbReference type="STRING" id="764103.G7DYJ0"/>
<dbReference type="PANTHER" id="PTHR12959">
    <property type="entry name" value="GPI TRANSAMIDASE COMPONENT PIG-T-RELATED"/>
    <property type="match status" value="1"/>
</dbReference>
<dbReference type="Pfam" id="PF04113">
    <property type="entry name" value="Gpi16"/>
    <property type="match status" value="1"/>
</dbReference>
<dbReference type="PANTHER" id="PTHR12959:SF11">
    <property type="entry name" value="GPI TRANSAMIDASE COMPONENT PIG-T"/>
    <property type="match status" value="1"/>
</dbReference>
<organism evidence="3 4">
    <name type="scientific">Mixia osmundae (strain CBS 9802 / IAM 14324 / JCM 22182 / KY 12970)</name>
    <dbReference type="NCBI Taxonomy" id="764103"/>
    <lineage>
        <taxon>Eukaryota</taxon>
        <taxon>Fungi</taxon>
        <taxon>Dikarya</taxon>
        <taxon>Basidiomycota</taxon>
        <taxon>Pucciniomycotina</taxon>
        <taxon>Mixiomycetes</taxon>
        <taxon>Mixiales</taxon>
        <taxon>Mixiaceae</taxon>
        <taxon>Mixia</taxon>
    </lineage>
</organism>
<dbReference type="EMBL" id="BABT02000062">
    <property type="protein sequence ID" value="GAA95650.1"/>
    <property type="molecule type" value="Genomic_DNA"/>
</dbReference>
<keyword evidence="1" id="KW-1133">Transmembrane helix</keyword>
<dbReference type="InParanoid" id="G7DYJ0"/>
<keyword evidence="2" id="KW-0732">Signal</keyword>
<sequence length="549" mass="60943">MHKRWLSYITLAVAPVCLASVNSEHFAERLDLASLPDGRLSAAFTFRFLGPLKHFHRGRTSPDGHTRLYTSERIPRQLASIIRAFGVRELHLSLTAGSWDQSAWGLPHSPHAFEGSRLSRSPIAHASASGAELWAWLDSSDANQWTGLTNSLAGLFCASLNRLDLTRTTSPVLQYGRESSDAVRNATLYHGMLPLEHPCTENLTPFISLLPCKAQAGLASLLNPHRLFDADYQNLAIDILTHADEIEIVMQAKSVLNPIRLDRAKGGPGKRDWSFEHCLERELKRSCPAASESFITIVQPTSTHSLVPDGFEFVAEKLLSMSVSNVTSPLDVSMRWPQEGQFVPEQQYAPAPITVKRVLLGKGQERGQIGVDIANHLEQQIDVGYNEELPWWMTIYLHTLKIEQLTLDLQSVQLLPGPASHALRYVPANVRGRPALIEAKLTLPARSVVRVLLNYEAAYLRYTEYPSDAHRGFDIPAAAVFLPEGPMTGSRRIYSSSALLSMPTPDFSMPYNVIILTSTCIALFFGSIFNLMTRELFAIQRVGISTKAE</sequence>
<dbReference type="OrthoDB" id="331263at2759"/>
<dbReference type="InterPro" id="IPR007245">
    <property type="entry name" value="PIG-T"/>
</dbReference>
<dbReference type="HOGENOM" id="CLU_021459_2_0_1"/>
<feature type="signal peptide" evidence="2">
    <location>
        <begin position="1"/>
        <end position="19"/>
    </location>
</feature>
<dbReference type="AlphaFoldDB" id="G7DYJ0"/>
<evidence type="ECO:0008006" key="5">
    <source>
        <dbReference type="Google" id="ProtNLM"/>
    </source>
</evidence>
<gene>
    <name evidence="3" type="primary">Mo02306</name>
    <name evidence="3" type="ORF">E5Q_02306</name>
</gene>
<evidence type="ECO:0000256" key="2">
    <source>
        <dbReference type="SAM" id="SignalP"/>
    </source>
</evidence>
<dbReference type="Proteomes" id="UP000009131">
    <property type="component" value="Unassembled WGS sequence"/>
</dbReference>
<name>G7DYJ0_MIXOS</name>
<dbReference type="GO" id="GO:0042765">
    <property type="term" value="C:GPI-anchor transamidase complex"/>
    <property type="evidence" value="ECO:0007669"/>
    <property type="project" value="InterPro"/>
</dbReference>
<protein>
    <recommendedName>
        <fullName evidence="5">GPI transamidase component PIG-T</fullName>
    </recommendedName>
</protein>
<dbReference type="OMA" id="NHGHYIG"/>
<evidence type="ECO:0000256" key="1">
    <source>
        <dbReference type="SAM" id="Phobius"/>
    </source>
</evidence>
<keyword evidence="1" id="KW-0812">Transmembrane</keyword>
<dbReference type="RefSeq" id="XP_014570142.1">
    <property type="nucleotide sequence ID" value="XM_014714656.1"/>
</dbReference>
<dbReference type="eggNOG" id="KOG2407">
    <property type="taxonomic scope" value="Eukaryota"/>
</dbReference>
<proteinExistence type="predicted"/>
<accession>G7DYJ0</accession>
<comment type="caution">
    <text evidence="3">The sequence shown here is derived from an EMBL/GenBank/DDBJ whole genome shotgun (WGS) entry which is preliminary data.</text>
</comment>
<evidence type="ECO:0000313" key="4">
    <source>
        <dbReference type="Proteomes" id="UP000009131"/>
    </source>
</evidence>
<keyword evidence="1" id="KW-0472">Membrane</keyword>
<evidence type="ECO:0000313" key="3">
    <source>
        <dbReference type="EMBL" id="GAA95650.1"/>
    </source>
</evidence>
<dbReference type="GO" id="GO:0016255">
    <property type="term" value="P:attachment of GPI anchor to protein"/>
    <property type="evidence" value="ECO:0007669"/>
    <property type="project" value="InterPro"/>
</dbReference>
<keyword evidence="4" id="KW-1185">Reference proteome</keyword>
<reference evidence="3 4" key="1">
    <citation type="journal article" date="2011" name="J. Gen. Appl. Microbiol.">
        <title>Draft genome sequencing of the enigmatic basidiomycete Mixia osmundae.</title>
        <authorList>
            <person name="Nishida H."/>
            <person name="Nagatsuka Y."/>
            <person name="Sugiyama J."/>
        </authorList>
    </citation>
    <scope>NUCLEOTIDE SEQUENCE [LARGE SCALE GENOMIC DNA]</scope>
    <source>
        <strain evidence="4">CBS 9802 / IAM 14324 / JCM 22182 / KY 12970</strain>
    </source>
</reference>
<feature type="chain" id="PRO_5009955583" description="GPI transamidase component PIG-T" evidence="2">
    <location>
        <begin position="20"/>
        <end position="549"/>
    </location>
</feature>